<sequence length="202" mass="21754">MWINQWMRLAAERITDNREYLIGLDRTIGDADHGENLDRGFRAVVDYVETANETDVAELFRGIGYTLIAHVGGASGPLFGSAYTRMGEVATKELTPTIIAAMLDRAVGGIQKRGHVVAGEKTMFDVWLSVADAVNHAVDEGADIDQLRDVISESAEVAAQATVDMVATKGRAAYLGERTIGHMDPGAASSQLILQAFSECVN</sequence>
<protein>
    <submittedName>
        <fullName evidence="4">Dihydroxyacetone kinase subunit L</fullName>
    </submittedName>
</protein>
<dbReference type="InterPro" id="IPR036117">
    <property type="entry name" value="DhaL_dom_sf"/>
</dbReference>
<proteinExistence type="predicted"/>
<dbReference type="SUPFAM" id="SSF101473">
    <property type="entry name" value="DhaL-like"/>
    <property type="match status" value="1"/>
</dbReference>
<organism evidence="4 5">
    <name type="scientific">Arcanobacterium phocisimile</name>
    <dbReference type="NCBI Taxonomy" id="1302235"/>
    <lineage>
        <taxon>Bacteria</taxon>
        <taxon>Bacillati</taxon>
        <taxon>Actinomycetota</taxon>
        <taxon>Actinomycetes</taxon>
        <taxon>Actinomycetales</taxon>
        <taxon>Actinomycetaceae</taxon>
        <taxon>Arcanobacterium</taxon>
    </lineage>
</organism>
<dbReference type="InterPro" id="IPR050861">
    <property type="entry name" value="Dihydroxyacetone_Kinase"/>
</dbReference>
<keyword evidence="1" id="KW-0808">Transferase</keyword>
<dbReference type="InterPro" id="IPR012737">
    <property type="entry name" value="DhaK_L_YcgS"/>
</dbReference>
<dbReference type="GO" id="GO:0016301">
    <property type="term" value="F:kinase activity"/>
    <property type="evidence" value="ECO:0007669"/>
    <property type="project" value="UniProtKB-KW"/>
</dbReference>
<keyword evidence="2 4" id="KW-0418">Kinase</keyword>
<reference evidence="4 5" key="1">
    <citation type="submission" date="2021-02" db="EMBL/GenBank/DDBJ databases">
        <title>Complete Genome Sequence of Arcanobacterium phocisimile strain DSM 26142T from a harbour seal.</title>
        <authorList>
            <person name="Borowiak M."/>
            <person name="Alssahen M."/>
            <person name="Malorny B."/>
            <person name="Laemmler C."/>
            <person name="Siebert U."/>
            <person name="Ploetz M."/>
            <person name="Abdulmawjood A."/>
        </authorList>
    </citation>
    <scope>NUCLEOTIDE SEQUENCE [LARGE SCALE GENOMIC DNA]</scope>
    <source>
        <strain evidence="4 5">DSM 26142</strain>
    </source>
</reference>
<dbReference type="SMART" id="SM01120">
    <property type="entry name" value="Dak2"/>
    <property type="match status" value="1"/>
</dbReference>
<dbReference type="PROSITE" id="PS51480">
    <property type="entry name" value="DHAL"/>
    <property type="match status" value="1"/>
</dbReference>
<dbReference type="Pfam" id="PF02734">
    <property type="entry name" value="Dak2"/>
    <property type="match status" value="1"/>
</dbReference>
<feature type="domain" description="DhaL" evidence="3">
    <location>
        <begin position="1"/>
        <end position="199"/>
    </location>
</feature>
<accession>A0ABX7IIN1</accession>
<gene>
    <name evidence="4" type="primary">dhaL</name>
    <name evidence="4" type="ORF">JTE88_02760</name>
</gene>
<dbReference type="PANTHER" id="PTHR28629:SF4">
    <property type="entry name" value="TRIOKINASE_FMN CYCLASE"/>
    <property type="match status" value="1"/>
</dbReference>
<evidence type="ECO:0000313" key="5">
    <source>
        <dbReference type="Proteomes" id="UP000602653"/>
    </source>
</evidence>
<name>A0ABX7IIN1_9ACTO</name>
<evidence type="ECO:0000313" key="4">
    <source>
        <dbReference type="EMBL" id="QRV03004.1"/>
    </source>
</evidence>
<dbReference type="Proteomes" id="UP000602653">
    <property type="component" value="Chromosome"/>
</dbReference>
<dbReference type="InterPro" id="IPR004007">
    <property type="entry name" value="DhaL_dom"/>
</dbReference>
<dbReference type="EMBL" id="CP070228">
    <property type="protein sequence ID" value="QRV03004.1"/>
    <property type="molecule type" value="Genomic_DNA"/>
</dbReference>
<dbReference type="Gene3D" id="1.25.40.340">
    <property type="match status" value="1"/>
</dbReference>
<dbReference type="PANTHER" id="PTHR28629">
    <property type="entry name" value="TRIOKINASE/FMN CYCLASE"/>
    <property type="match status" value="1"/>
</dbReference>
<evidence type="ECO:0000259" key="3">
    <source>
        <dbReference type="PROSITE" id="PS51480"/>
    </source>
</evidence>
<evidence type="ECO:0000256" key="1">
    <source>
        <dbReference type="ARBA" id="ARBA00022679"/>
    </source>
</evidence>
<keyword evidence="5" id="KW-1185">Reference proteome</keyword>
<dbReference type="RefSeq" id="WP_204425719.1">
    <property type="nucleotide sequence ID" value="NZ_CP070228.1"/>
</dbReference>
<evidence type="ECO:0000256" key="2">
    <source>
        <dbReference type="ARBA" id="ARBA00022777"/>
    </source>
</evidence>
<dbReference type="NCBIfam" id="TIGR02365">
    <property type="entry name" value="dha_L_ycgS"/>
    <property type="match status" value="1"/>
</dbReference>